<dbReference type="PANTHER" id="PTHR34373:SF8">
    <property type="entry name" value="SHUGOSHIN"/>
    <property type="match status" value="1"/>
</dbReference>
<dbReference type="PANTHER" id="PTHR34373">
    <property type="entry name" value="SHUGOSHIN 2"/>
    <property type="match status" value="1"/>
</dbReference>
<feature type="region of interest" description="Disordered" evidence="3">
    <location>
        <begin position="167"/>
        <end position="199"/>
    </location>
</feature>
<dbReference type="Pfam" id="PF07557">
    <property type="entry name" value="Shugoshin_C"/>
    <property type="match status" value="1"/>
</dbReference>
<evidence type="ECO:0000256" key="2">
    <source>
        <dbReference type="ARBA" id="ARBA00022829"/>
    </source>
</evidence>
<dbReference type="GeneID" id="105170753"/>
<protein>
    <submittedName>
        <fullName evidence="6">SHUGOSHIN 2 isoform X1</fullName>
    </submittedName>
</protein>
<feature type="domain" description="Shugoshin C-terminal" evidence="4">
    <location>
        <begin position="269"/>
        <end position="293"/>
    </location>
</feature>
<keyword evidence="5" id="KW-1185">Reference proteome</keyword>
<feature type="region of interest" description="Disordered" evidence="3">
    <location>
        <begin position="1"/>
        <end position="45"/>
    </location>
</feature>
<dbReference type="KEGG" id="sind:105170753"/>
<dbReference type="RefSeq" id="XP_011089958.1">
    <property type="nucleotide sequence ID" value="XM_011091656.2"/>
</dbReference>
<name>A0A6I9U7U6_SESIN</name>
<dbReference type="FunCoup" id="A0A6I9U7U6">
    <property type="interactions" value="127"/>
</dbReference>
<dbReference type="InterPro" id="IPR044693">
    <property type="entry name" value="SGO_plant"/>
</dbReference>
<sequence>MYTMKGDKMAKRSSFGSMVRRRLSDITNSQPQPKSPSCPEKLPPDAASAKEYIDHLAKENMALVKLIQDKNLNFVNSKIIELTGIEIQNLRTCLQKMQLQNWNLAQANTHMLAELNLGKERLKGLQHEVMCKEALLKTKNLQLKGQGEVNLQKTELQEAVVTKESALNEDKSTRSCNDGRRRRLSRSRSLGSSVIPPQHAEKEAIVNKRRCLRRQSASSRIRQPEEPADNLFEIDDAKFPVVSPSAEGLLADCSCVSELEAQARRTSISRPSRKAVEKVQSYKERPINVKMRRSE</sequence>
<comment type="similarity">
    <text evidence="1">Belongs to the shugoshin family.</text>
</comment>
<dbReference type="InParanoid" id="A0A6I9U7U6"/>
<proteinExistence type="inferred from homology"/>
<evidence type="ECO:0000256" key="3">
    <source>
        <dbReference type="SAM" id="MobiDB-lite"/>
    </source>
</evidence>
<gene>
    <name evidence="6" type="primary">LOC105170753</name>
</gene>
<accession>A0A6I9U7U6</accession>
<keyword evidence="2" id="KW-0159">Chromosome partition</keyword>
<dbReference type="OrthoDB" id="770508at2759"/>
<dbReference type="Proteomes" id="UP000504604">
    <property type="component" value="Linkage group LG9"/>
</dbReference>
<dbReference type="InterPro" id="IPR011515">
    <property type="entry name" value="Shugoshin_C"/>
</dbReference>
<evidence type="ECO:0000313" key="5">
    <source>
        <dbReference type="Proteomes" id="UP000504604"/>
    </source>
</evidence>
<dbReference type="GO" id="GO:0000775">
    <property type="term" value="C:chromosome, centromeric region"/>
    <property type="evidence" value="ECO:0007669"/>
    <property type="project" value="InterPro"/>
</dbReference>
<feature type="compositionally biased region" description="Basic and acidic residues" evidence="3">
    <location>
        <begin position="1"/>
        <end position="10"/>
    </location>
</feature>
<dbReference type="GO" id="GO:0005634">
    <property type="term" value="C:nucleus"/>
    <property type="evidence" value="ECO:0007669"/>
    <property type="project" value="InterPro"/>
</dbReference>
<evidence type="ECO:0000259" key="4">
    <source>
        <dbReference type="Pfam" id="PF07557"/>
    </source>
</evidence>
<dbReference type="GO" id="GO:0034090">
    <property type="term" value="P:maintenance of meiotic sister chromatid cohesion"/>
    <property type="evidence" value="ECO:0007669"/>
    <property type="project" value="InterPro"/>
</dbReference>
<evidence type="ECO:0000313" key="6">
    <source>
        <dbReference type="RefSeq" id="XP_011089958.1"/>
    </source>
</evidence>
<reference evidence="6" key="1">
    <citation type="submission" date="2025-08" db="UniProtKB">
        <authorList>
            <consortium name="RefSeq"/>
        </authorList>
    </citation>
    <scope>IDENTIFICATION</scope>
</reference>
<dbReference type="AlphaFoldDB" id="A0A6I9U7U6"/>
<feature type="compositionally biased region" description="Basic and acidic residues" evidence="3">
    <location>
        <begin position="167"/>
        <end position="179"/>
    </location>
</feature>
<dbReference type="GO" id="GO:0045144">
    <property type="term" value="P:meiotic sister chromatid segregation"/>
    <property type="evidence" value="ECO:0007669"/>
    <property type="project" value="InterPro"/>
</dbReference>
<organism evidence="5 6">
    <name type="scientific">Sesamum indicum</name>
    <name type="common">Oriental sesame</name>
    <name type="synonym">Sesamum orientale</name>
    <dbReference type="NCBI Taxonomy" id="4182"/>
    <lineage>
        <taxon>Eukaryota</taxon>
        <taxon>Viridiplantae</taxon>
        <taxon>Streptophyta</taxon>
        <taxon>Embryophyta</taxon>
        <taxon>Tracheophyta</taxon>
        <taxon>Spermatophyta</taxon>
        <taxon>Magnoliopsida</taxon>
        <taxon>eudicotyledons</taxon>
        <taxon>Gunneridae</taxon>
        <taxon>Pentapetalae</taxon>
        <taxon>asterids</taxon>
        <taxon>lamiids</taxon>
        <taxon>Lamiales</taxon>
        <taxon>Pedaliaceae</taxon>
        <taxon>Sesamum</taxon>
    </lineage>
</organism>
<evidence type="ECO:0000256" key="1">
    <source>
        <dbReference type="ARBA" id="ARBA00010845"/>
    </source>
</evidence>